<dbReference type="InterPro" id="IPR036986">
    <property type="entry name" value="S4_RNA-bd_sf"/>
</dbReference>
<dbReference type="InterPro" id="IPR050343">
    <property type="entry name" value="RsuA_PseudoU_synthase"/>
</dbReference>
<evidence type="ECO:0000256" key="2">
    <source>
        <dbReference type="PROSITE-ProRule" id="PRU00182"/>
    </source>
</evidence>
<dbReference type="CDD" id="cd00165">
    <property type="entry name" value="S4"/>
    <property type="match status" value="1"/>
</dbReference>
<dbReference type="InterPro" id="IPR020094">
    <property type="entry name" value="TruA/RsuA/RluB/E/F_N"/>
</dbReference>
<dbReference type="PANTHER" id="PTHR47683">
    <property type="entry name" value="PSEUDOURIDINE SYNTHASE FAMILY PROTEIN-RELATED"/>
    <property type="match status" value="1"/>
</dbReference>
<dbReference type="EMBL" id="CP007389">
    <property type="protein sequence ID" value="APT73855.1"/>
    <property type="molecule type" value="Genomic_DNA"/>
</dbReference>
<dbReference type="Pfam" id="PF00849">
    <property type="entry name" value="PseudoU_synth_2"/>
    <property type="match status" value="1"/>
</dbReference>
<proteinExistence type="predicted"/>
<dbReference type="PROSITE" id="PS50889">
    <property type="entry name" value="S4"/>
    <property type="match status" value="1"/>
</dbReference>
<dbReference type="SMART" id="SM00363">
    <property type="entry name" value="S4"/>
    <property type="match status" value="1"/>
</dbReference>
<evidence type="ECO:0000313" key="4">
    <source>
        <dbReference type="EMBL" id="APT73855.1"/>
    </source>
</evidence>
<dbReference type="InterPro" id="IPR042092">
    <property type="entry name" value="PsdUridine_s_RsuA/RluB/E/F_cat"/>
</dbReference>
<keyword evidence="5" id="KW-1185">Reference proteome</keyword>
<dbReference type="InterPro" id="IPR002942">
    <property type="entry name" value="S4_RNA-bd"/>
</dbReference>
<sequence>MRLDKFLSNAKVGSRKEVKRLIKFGIVKINGEIITNVDFKVKENDIVTVNNTPITPYHNVYIIFNKPTGYTSSKSEFERNIFEFIDHPYVENLHIAGRLDKDVEGLLLITNDGIFTHKITSPKSKIEKEYIVKVDKEISDEMIQKAKDGIVLKNGTRFKPAIIKRLKDNFISITITEGKYHEIKLIVKFLGLSYKKIERIRIGKLKLEDFNLKRGEWSEIDYKTALKALE</sequence>
<dbReference type="Gene3D" id="3.30.70.1560">
    <property type="entry name" value="Alpha-L RNA-binding motif"/>
    <property type="match status" value="1"/>
</dbReference>
<organism evidence="4 5">
    <name type="scientific">Thermosipho melanesiensis</name>
    <dbReference type="NCBI Taxonomy" id="46541"/>
    <lineage>
        <taxon>Bacteria</taxon>
        <taxon>Thermotogati</taxon>
        <taxon>Thermotogota</taxon>
        <taxon>Thermotogae</taxon>
        <taxon>Thermotogales</taxon>
        <taxon>Fervidobacteriaceae</taxon>
        <taxon>Thermosipho</taxon>
    </lineage>
</organism>
<dbReference type="InterPro" id="IPR006145">
    <property type="entry name" value="PsdUridine_synth_RsuA/RluA"/>
</dbReference>
<gene>
    <name evidence="4" type="ORF">BW47_04660</name>
</gene>
<keyword evidence="1" id="KW-0413">Isomerase</keyword>
<evidence type="ECO:0000313" key="5">
    <source>
        <dbReference type="Proteomes" id="UP000185490"/>
    </source>
</evidence>
<dbReference type="InterPro" id="IPR000748">
    <property type="entry name" value="PsdUridine_synth_RsuA/RluB/E/F"/>
</dbReference>
<name>A0ABN4UUX1_9BACT</name>
<feature type="domain" description="RNA-binding S4" evidence="3">
    <location>
        <begin position="1"/>
        <end position="58"/>
    </location>
</feature>
<dbReference type="NCBIfam" id="TIGR00093">
    <property type="entry name" value="pseudouridine synthase"/>
    <property type="match status" value="1"/>
</dbReference>
<keyword evidence="2" id="KW-0694">RNA-binding</keyword>
<dbReference type="Gene3D" id="3.10.290.10">
    <property type="entry name" value="RNA-binding S4 domain"/>
    <property type="match status" value="1"/>
</dbReference>
<dbReference type="Gene3D" id="3.30.70.580">
    <property type="entry name" value="Pseudouridine synthase I, catalytic domain, N-terminal subdomain"/>
    <property type="match status" value="1"/>
</dbReference>
<protein>
    <submittedName>
        <fullName evidence="4">16S rRNA pseudouridylate synthase</fullName>
    </submittedName>
</protein>
<dbReference type="PANTHER" id="PTHR47683:SF4">
    <property type="entry name" value="PSEUDOURIDINE SYNTHASE"/>
    <property type="match status" value="1"/>
</dbReference>
<accession>A0ABN4UUX1</accession>
<dbReference type="Pfam" id="PF01479">
    <property type="entry name" value="S4"/>
    <property type="match status" value="1"/>
</dbReference>
<dbReference type="RefSeq" id="WP_012057089.1">
    <property type="nucleotide sequence ID" value="NZ_CP007389.1"/>
</dbReference>
<evidence type="ECO:0000256" key="1">
    <source>
        <dbReference type="ARBA" id="ARBA00023235"/>
    </source>
</evidence>
<dbReference type="Proteomes" id="UP000185490">
    <property type="component" value="Chromosome"/>
</dbReference>
<dbReference type="SUPFAM" id="SSF55174">
    <property type="entry name" value="Alpha-L RNA-binding motif"/>
    <property type="match status" value="1"/>
</dbReference>
<evidence type="ECO:0000259" key="3">
    <source>
        <dbReference type="SMART" id="SM00363"/>
    </source>
</evidence>
<dbReference type="InterPro" id="IPR020103">
    <property type="entry name" value="PsdUridine_synth_cat_dom_sf"/>
</dbReference>
<dbReference type="SUPFAM" id="SSF55120">
    <property type="entry name" value="Pseudouridine synthase"/>
    <property type="match status" value="1"/>
</dbReference>
<reference evidence="4 5" key="1">
    <citation type="submission" date="2014-02" db="EMBL/GenBank/DDBJ databases">
        <title>Diversity of Thermotogales isolates from hydrothermal vents.</title>
        <authorList>
            <person name="Haverkamp T.H.A."/>
            <person name="Lossouarn J."/>
            <person name="Geslin C."/>
            <person name="Nesbo C.L."/>
        </authorList>
    </citation>
    <scope>NUCLEOTIDE SEQUENCE [LARGE SCALE GENOMIC DNA]</scope>
    <source>
        <strain evidence="4 5">431</strain>
    </source>
</reference>